<dbReference type="SUPFAM" id="SSF51905">
    <property type="entry name" value="FAD/NAD(P)-binding domain"/>
    <property type="match status" value="1"/>
</dbReference>
<dbReference type="AlphaFoldDB" id="A0A8K0KDL8"/>
<evidence type="ECO:0000256" key="2">
    <source>
        <dbReference type="ARBA" id="ARBA00009967"/>
    </source>
</evidence>
<reference evidence="9" key="1">
    <citation type="submission" date="2013-04" db="EMBL/GenBank/DDBJ databases">
        <authorList>
            <person name="Qu J."/>
            <person name="Murali S.C."/>
            <person name="Bandaranaike D."/>
            <person name="Bellair M."/>
            <person name="Blankenburg K."/>
            <person name="Chao H."/>
            <person name="Dinh H."/>
            <person name="Doddapaneni H."/>
            <person name="Downs B."/>
            <person name="Dugan-Rocha S."/>
            <person name="Elkadiri S."/>
            <person name="Gnanaolivu R.D."/>
            <person name="Hernandez B."/>
            <person name="Javaid M."/>
            <person name="Jayaseelan J.C."/>
            <person name="Lee S."/>
            <person name="Li M."/>
            <person name="Ming W."/>
            <person name="Munidasa M."/>
            <person name="Muniz J."/>
            <person name="Nguyen L."/>
            <person name="Ongeri F."/>
            <person name="Osuji N."/>
            <person name="Pu L.-L."/>
            <person name="Puazo M."/>
            <person name="Qu C."/>
            <person name="Quiroz J."/>
            <person name="Raj R."/>
            <person name="Weissenberger G."/>
            <person name="Xin Y."/>
            <person name="Zou X."/>
            <person name="Han Y."/>
            <person name="Richards S."/>
            <person name="Worley K."/>
            <person name="Muzny D."/>
            <person name="Gibbs R."/>
        </authorList>
    </citation>
    <scope>NUCLEOTIDE SEQUENCE</scope>
    <source>
        <strain evidence="9">Sampled in the wild</strain>
    </source>
</reference>
<dbReference type="GO" id="GO:0001735">
    <property type="term" value="F:prenylcysteine oxidase activity"/>
    <property type="evidence" value="ECO:0007669"/>
    <property type="project" value="InterPro"/>
</dbReference>
<evidence type="ECO:0000256" key="5">
    <source>
        <dbReference type="ARBA" id="ARBA00022827"/>
    </source>
</evidence>
<keyword evidence="6" id="KW-0560">Oxidoreductase</keyword>
<dbReference type="GO" id="GO:0030327">
    <property type="term" value="P:prenylated protein catabolic process"/>
    <property type="evidence" value="ECO:0007669"/>
    <property type="project" value="TreeGrafter"/>
</dbReference>
<keyword evidence="5" id="KW-0274">FAD</keyword>
<dbReference type="EMBL" id="KZ308605">
    <property type="protein sequence ID" value="KAG8232244.1"/>
    <property type="molecule type" value="Genomic_DNA"/>
</dbReference>
<comment type="similarity">
    <text evidence="2">Belongs to the prenylcysteine oxidase family.</text>
</comment>
<evidence type="ECO:0000313" key="10">
    <source>
        <dbReference type="Proteomes" id="UP000792457"/>
    </source>
</evidence>
<evidence type="ECO:0000256" key="6">
    <source>
        <dbReference type="ARBA" id="ARBA00023002"/>
    </source>
</evidence>
<dbReference type="Pfam" id="PF07156">
    <property type="entry name" value="Prenylcys_lyase"/>
    <property type="match status" value="1"/>
</dbReference>
<organism evidence="9 10">
    <name type="scientific">Ladona fulva</name>
    <name type="common">Scarce chaser dragonfly</name>
    <name type="synonym">Libellula fulva</name>
    <dbReference type="NCBI Taxonomy" id="123851"/>
    <lineage>
        <taxon>Eukaryota</taxon>
        <taxon>Metazoa</taxon>
        <taxon>Ecdysozoa</taxon>
        <taxon>Arthropoda</taxon>
        <taxon>Hexapoda</taxon>
        <taxon>Insecta</taxon>
        <taxon>Pterygota</taxon>
        <taxon>Palaeoptera</taxon>
        <taxon>Odonata</taxon>
        <taxon>Epiprocta</taxon>
        <taxon>Anisoptera</taxon>
        <taxon>Libelluloidea</taxon>
        <taxon>Libellulidae</taxon>
        <taxon>Ladona</taxon>
    </lineage>
</organism>
<dbReference type="Proteomes" id="UP000792457">
    <property type="component" value="Unassembled WGS sequence"/>
</dbReference>
<comment type="caution">
    <text evidence="9">The sequence shown here is derived from an EMBL/GenBank/DDBJ whole genome shotgun (WGS) entry which is preliminary data.</text>
</comment>
<keyword evidence="7" id="KW-0325">Glycoprotein</keyword>
<dbReference type="OrthoDB" id="437369at2759"/>
<evidence type="ECO:0000256" key="4">
    <source>
        <dbReference type="ARBA" id="ARBA00022729"/>
    </source>
</evidence>
<keyword evidence="4" id="KW-0732">Signal</keyword>
<comment type="cofactor">
    <cofactor evidence="1">
        <name>FAD</name>
        <dbReference type="ChEBI" id="CHEBI:57692"/>
    </cofactor>
</comment>
<keyword evidence="10" id="KW-1185">Reference proteome</keyword>
<dbReference type="InterPro" id="IPR036188">
    <property type="entry name" value="FAD/NAD-bd_sf"/>
</dbReference>
<name>A0A8K0KDL8_LADFU</name>
<keyword evidence="3" id="KW-0285">Flavoprotein</keyword>
<evidence type="ECO:0000256" key="7">
    <source>
        <dbReference type="ARBA" id="ARBA00023180"/>
    </source>
</evidence>
<sequence>MTYSTVEELLKSINPDFIEDVQISTAEGFVKEGLSNRTISELVMAGLIVNYGQTTAAHKFVGSVSSATGDGNLWSIVGGNKLLPEKLLKYSGATLINAKVEKIKWDEQYEQYLVSYYVDRFAHRENKPDRNITLTDKNLVTKVYDIVIVAAPLTRDTSNIVFEKLPSLTFVPDGRYHRTVCTIVKGKLNHRYFGERNEANEIYSIKDNLLINSVARIYSVHKRPRKGESEVWKVFSQKPLSKDDLSEMFLRLIDVKVVDWLAYPHYDSNQTLGSFVLAKNLYHVNAIEWAASAMEMSVIGAKNVALLAYKNWRGVNVDNSEKDEL</sequence>
<evidence type="ECO:0000256" key="3">
    <source>
        <dbReference type="ARBA" id="ARBA00022630"/>
    </source>
</evidence>
<proteinExistence type="inferred from homology"/>
<dbReference type="PANTHER" id="PTHR15944:SF0">
    <property type="entry name" value="PRENYLCYSTEINE LYASE DOMAIN-CONTAINING PROTEIN"/>
    <property type="match status" value="1"/>
</dbReference>
<dbReference type="PANTHER" id="PTHR15944">
    <property type="entry name" value="FARNESYLCYSTEINE LYASE"/>
    <property type="match status" value="1"/>
</dbReference>
<gene>
    <name evidence="9" type="ORF">J437_LFUL011797</name>
</gene>
<accession>A0A8K0KDL8</accession>
<protein>
    <recommendedName>
        <fullName evidence="8">Prenylcysteine lyase domain-containing protein</fullName>
    </recommendedName>
</protein>
<evidence type="ECO:0000313" key="9">
    <source>
        <dbReference type="EMBL" id="KAG8232244.1"/>
    </source>
</evidence>
<feature type="domain" description="Prenylcysteine lyase" evidence="8">
    <location>
        <begin position="2"/>
        <end position="314"/>
    </location>
</feature>
<evidence type="ECO:0000259" key="8">
    <source>
        <dbReference type="Pfam" id="PF07156"/>
    </source>
</evidence>
<dbReference type="InterPro" id="IPR010795">
    <property type="entry name" value="Prenylcys_lyase"/>
</dbReference>
<evidence type="ECO:0000256" key="1">
    <source>
        <dbReference type="ARBA" id="ARBA00001974"/>
    </source>
</evidence>
<reference evidence="9" key="2">
    <citation type="submission" date="2017-10" db="EMBL/GenBank/DDBJ databases">
        <title>Ladona fulva Genome sequencing and assembly.</title>
        <authorList>
            <person name="Murali S."/>
            <person name="Richards S."/>
            <person name="Bandaranaike D."/>
            <person name="Bellair M."/>
            <person name="Blankenburg K."/>
            <person name="Chao H."/>
            <person name="Dinh H."/>
            <person name="Doddapaneni H."/>
            <person name="Dugan-Rocha S."/>
            <person name="Elkadiri S."/>
            <person name="Gnanaolivu R."/>
            <person name="Hernandez B."/>
            <person name="Skinner E."/>
            <person name="Javaid M."/>
            <person name="Lee S."/>
            <person name="Li M."/>
            <person name="Ming W."/>
            <person name="Munidasa M."/>
            <person name="Muniz J."/>
            <person name="Nguyen L."/>
            <person name="Hughes D."/>
            <person name="Osuji N."/>
            <person name="Pu L.-L."/>
            <person name="Puazo M."/>
            <person name="Qu C."/>
            <person name="Quiroz J."/>
            <person name="Raj R."/>
            <person name="Weissenberger G."/>
            <person name="Xin Y."/>
            <person name="Zou X."/>
            <person name="Han Y."/>
            <person name="Worley K."/>
            <person name="Muzny D."/>
            <person name="Gibbs R."/>
        </authorList>
    </citation>
    <scope>NUCLEOTIDE SEQUENCE</scope>
    <source>
        <strain evidence="9">Sampled in the wild</strain>
    </source>
</reference>
<dbReference type="InterPro" id="IPR017046">
    <property type="entry name" value="Prenylcysteine_Oxase1"/>
</dbReference>
<dbReference type="GO" id="GO:0030328">
    <property type="term" value="P:prenylcysteine catabolic process"/>
    <property type="evidence" value="ECO:0007669"/>
    <property type="project" value="InterPro"/>
</dbReference>